<reference evidence="2 3" key="1">
    <citation type="submission" date="2016-12" db="EMBL/GenBank/DDBJ databases">
        <authorList>
            <person name="Song W.-J."/>
            <person name="Kurnit D.M."/>
        </authorList>
    </citation>
    <scope>NUCLEOTIDE SEQUENCE [LARGE SCALE GENOMIC DNA]</scope>
    <source>
        <strain evidence="2 3">175</strain>
    </source>
</reference>
<dbReference type="Gene3D" id="3.40.50.150">
    <property type="entry name" value="Vaccinia Virus protein VP39"/>
    <property type="match status" value="1"/>
</dbReference>
<proteinExistence type="predicted"/>
<feature type="domain" description="Methyltransferase" evidence="1">
    <location>
        <begin position="48"/>
        <end position="139"/>
    </location>
</feature>
<gene>
    <name evidence="2" type="ORF">SAMN02949497_1146</name>
</gene>
<name>A0A1Y6CZ57_9GAMM</name>
<dbReference type="PANTHER" id="PTHR43591">
    <property type="entry name" value="METHYLTRANSFERASE"/>
    <property type="match status" value="1"/>
</dbReference>
<dbReference type="CDD" id="cd02440">
    <property type="entry name" value="AdoMet_MTases"/>
    <property type="match status" value="1"/>
</dbReference>
<accession>A0A1Y6CZ57</accession>
<keyword evidence="2" id="KW-0489">Methyltransferase</keyword>
<dbReference type="InterPro" id="IPR041698">
    <property type="entry name" value="Methyltransf_25"/>
</dbReference>
<keyword evidence="2" id="KW-0808">Transferase</keyword>
<dbReference type="AlphaFoldDB" id="A0A1Y6CZ57"/>
<dbReference type="STRING" id="1760988.SAMN02949497_1146"/>
<dbReference type="SUPFAM" id="SSF53335">
    <property type="entry name" value="S-adenosyl-L-methionine-dependent methyltransferases"/>
    <property type="match status" value="1"/>
</dbReference>
<keyword evidence="2" id="KW-0830">Ubiquinone</keyword>
<protein>
    <submittedName>
        <fullName evidence="2">Ubiquinone/menaquinone biosynthesis C-methylase UbiE</fullName>
    </submittedName>
</protein>
<dbReference type="Pfam" id="PF13649">
    <property type="entry name" value="Methyltransf_25"/>
    <property type="match status" value="1"/>
</dbReference>
<dbReference type="OrthoDB" id="9778766at2"/>
<dbReference type="GO" id="GO:0032259">
    <property type="term" value="P:methylation"/>
    <property type="evidence" value="ECO:0007669"/>
    <property type="project" value="UniProtKB-KW"/>
</dbReference>
<sequence length="221" mass="24119">MQRIPEPELMDDTAQARAYAEADFSEPHQRFVTLFQEAFPGETLAGTVLDLGCGPADVTLRLARAYPLCRIDGLDGAAAMLECGREAVRRAGLDDRVRLVEGYLPGAVPPLATYDAVVSNSLLHHLADPRVLWASIRRWGGPGAPVLVMDLMRPDGPAAVDALVLRYAADAPAVLRRDFEHSLRAAYRVEEVRAQLVEAGLPTLAVRPVDDHHLAVWGRLD</sequence>
<evidence type="ECO:0000313" key="2">
    <source>
        <dbReference type="EMBL" id="SMF93853.1"/>
    </source>
</evidence>
<evidence type="ECO:0000259" key="1">
    <source>
        <dbReference type="Pfam" id="PF13649"/>
    </source>
</evidence>
<dbReference type="Proteomes" id="UP000192923">
    <property type="component" value="Unassembled WGS sequence"/>
</dbReference>
<organism evidence="2 3">
    <name type="scientific">Methylomagnum ishizawai</name>
    <dbReference type="NCBI Taxonomy" id="1760988"/>
    <lineage>
        <taxon>Bacteria</taxon>
        <taxon>Pseudomonadati</taxon>
        <taxon>Pseudomonadota</taxon>
        <taxon>Gammaproteobacteria</taxon>
        <taxon>Methylococcales</taxon>
        <taxon>Methylococcaceae</taxon>
        <taxon>Methylomagnum</taxon>
    </lineage>
</organism>
<evidence type="ECO:0000313" key="3">
    <source>
        <dbReference type="Proteomes" id="UP000192923"/>
    </source>
</evidence>
<dbReference type="InterPro" id="IPR029063">
    <property type="entry name" value="SAM-dependent_MTases_sf"/>
</dbReference>
<dbReference type="GO" id="GO:0008168">
    <property type="term" value="F:methyltransferase activity"/>
    <property type="evidence" value="ECO:0007669"/>
    <property type="project" value="UniProtKB-KW"/>
</dbReference>
<keyword evidence="3" id="KW-1185">Reference proteome</keyword>
<dbReference type="EMBL" id="FXAM01000001">
    <property type="protein sequence ID" value="SMF93853.1"/>
    <property type="molecule type" value="Genomic_DNA"/>
</dbReference>
<dbReference type="RefSeq" id="WP_085210738.1">
    <property type="nucleotide sequence ID" value="NZ_FXAM01000001.1"/>
</dbReference>